<dbReference type="SUPFAM" id="SSF88659">
    <property type="entry name" value="Sigma3 and sigma4 domains of RNA polymerase sigma factors"/>
    <property type="match status" value="1"/>
</dbReference>
<dbReference type="GO" id="GO:0006352">
    <property type="term" value="P:DNA-templated transcription initiation"/>
    <property type="evidence" value="ECO:0007669"/>
    <property type="project" value="InterPro"/>
</dbReference>
<dbReference type="NCBIfam" id="TIGR02937">
    <property type="entry name" value="sigma70-ECF"/>
    <property type="match status" value="1"/>
</dbReference>
<evidence type="ECO:0000256" key="3">
    <source>
        <dbReference type="ARBA" id="ARBA00023082"/>
    </source>
</evidence>
<name>A0A4V2UTH8_9SPHI</name>
<proteinExistence type="inferred from homology"/>
<dbReference type="InterPro" id="IPR014284">
    <property type="entry name" value="RNA_pol_sigma-70_dom"/>
</dbReference>
<dbReference type="RefSeq" id="WP_132129875.1">
    <property type="nucleotide sequence ID" value="NZ_CP042432.1"/>
</dbReference>
<keyword evidence="2" id="KW-0805">Transcription regulation</keyword>
<dbReference type="Proteomes" id="UP000295807">
    <property type="component" value="Unassembled WGS sequence"/>
</dbReference>
<dbReference type="Pfam" id="PF08281">
    <property type="entry name" value="Sigma70_r4_2"/>
    <property type="match status" value="1"/>
</dbReference>
<dbReference type="InterPro" id="IPR013324">
    <property type="entry name" value="RNA_pol_sigma_r3/r4-like"/>
</dbReference>
<evidence type="ECO:0000313" key="8">
    <source>
        <dbReference type="Proteomes" id="UP000295807"/>
    </source>
</evidence>
<keyword evidence="3" id="KW-0731">Sigma factor</keyword>
<dbReference type="InterPro" id="IPR013249">
    <property type="entry name" value="RNA_pol_sigma70_r4_t2"/>
</dbReference>
<protein>
    <submittedName>
        <fullName evidence="7">RNA polymerase sigma-70 factor (ECF subfamily)</fullName>
    </submittedName>
</protein>
<gene>
    <name evidence="7" type="ORF">EDD80_10998</name>
</gene>
<reference evidence="7 8" key="1">
    <citation type="submission" date="2019-03" db="EMBL/GenBank/DDBJ databases">
        <title>Genomic Encyclopedia of Type Strains, Phase IV (KMG-IV): sequencing the most valuable type-strain genomes for metagenomic binning, comparative biology and taxonomic classification.</title>
        <authorList>
            <person name="Goeker M."/>
        </authorList>
    </citation>
    <scope>NUCLEOTIDE SEQUENCE [LARGE SCALE GENOMIC DNA]</scope>
    <source>
        <strain evidence="7 8">DSM 21100</strain>
    </source>
</reference>
<comment type="similarity">
    <text evidence="1">Belongs to the sigma-70 factor family. ECF subfamily.</text>
</comment>
<keyword evidence="4" id="KW-0804">Transcription</keyword>
<dbReference type="EMBL" id="SMAD01000009">
    <property type="protein sequence ID" value="TCS86069.1"/>
    <property type="molecule type" value="Genomic_DNA"/>
</dbReference>
<keyword evidence="8" id="KW-1185">Reference proteome</keyword>
<dbReference type="InterPro" id="IPR007627">
    <property type="entry name" value="RNA_pol_sigma70_r2"/>
</dbReference>
<dbReference type="GO" id="GO:0016987">
    <property type="term" value="F:sigma factor activity"/>
    <property type="evidence" value="ECO:0007669"/>
    <property type="project" value="UniProtKB-KW"/>
</dbReference>
<evidence type="ECO:0000259" key="5">
    <source>
        <dbReference type="Pfam" id="PF04542"/>
    </source>
</evidence>
<dbReference type="InterPro" id="IPR013325">
    <property type="entry name" value="RNA_pol_sigma_r2"/>
</dbReference>
<feature type="domain" description="RNA polymerase sigma-70 region 2" evidence="5">
    <location>
        <begin position="25"/>
        <end position="90"/>
    </location>
</feature>
<feature type="domain" description="RNA polymerase sigma factor 70 region 4 type 2" evidence="6">
    <location>
        <begin position="114"/>
        <end position="166"/>
    </location>
</feature>
<dbReference type="InterPro" id="IPR039425">
    <property type="entry name" value="RNA_pol_sigma-70-like"/>
</dbReference>
<evidence type="ECO:0000256" key="1">
    <source>
        <dbReference type="ARBA" id="ARBA00010641"/>
    </source>
</evidence>
<dbReference type="GO" id="GO:0003677">
    <property type="term" value="F:DNA binding"/>
    <property type="evidence" value="ECO:0007669"/>
    <property type="project" value="InterPro"/>
</dbReference>
<dbReference type="SUPFAM" id="SSF88946">
    <property type="entry name" value="Sigma2 domain of RNA polymerase sigma factors"/>
    <property type="match status" value="1"/>
</dbReference>
<organism evidence="7 8">
    <name type="scientific">Anseongella ginsenosidimutans</name>
    <dbReference type="NCBI Taxonomy" id="496056"/>
    <lineage>
        <taxon>Bacteria</taxon>
        <taxon>Pseudomonadati</taxon>
        <taxon>Bacteroidota</taxon>
        <taxon>Sphingobacteriia</taxon>
        <taxon>Sphingobacteriales</taxon>
        <taxon>Sphingobacteriaceae</taxon>
        <taxon>Anseongella</taxon>
    </lineage>
</organism>
<dbReference type="AlphaFoldDB" id="A0A4V2UTH8"/>
<dbReference type="InterPro" id="IPR036388">
    <property type="entry name" value="WH-like_DNA-bd_sf"/>
</dbReference>
<dbReference type="PANTHER" id="PTHR43133:SF46">
    <property type="entry name" value="RNA POLYMERASE SIGMA-70 FACTOR ECF SUBFAMILY"/>
    <property type="match status" value="1"/>
</dbReference>
<dbReference type="Gene3D" id="1.10.10.10">
    <property type="entry name" value="Winged helix-like DNA-binding domain superfamily/Winged helix DNA-binding domain"/>
    <property type="match status" value="1"/>
</dbReference>
<dbReference type="Gene3D" id="1.10.1740.10">
    <property type="match status" value="1"/>
</dbReference>
<dbReference type="Pfam" id="PF04542">
    <property type="entry name" value="Sigma70_r2"/>
    <property type="match status" value="1"/>
</dbReference>
<dbReference type="OrthoDB" id="941544at2"/>
<evidence type="ECO:0000256" key="4">
    <source>
        <dbReference type="ARBA" id="ARBA00023163"/>
    </source>
</evidence>
<accession>A0A4V2UTH8</accession>
<evidence type="ECO:0000259" key="6">
    <source>
        <dbReference type="Pfam" id="PF08281"/>
    </source>
</evidence>
<dbReference type="PANTHER" id="PTHR43133">
    <property type="entry name" value="RNA POLYMERASE ECF-TYPE SIGMA FACTO"/>
    <property type="match status" value="1"/>
</dbReference>
<evidence type="ECO:0000313" key="7">
    <source>
        <dbReference type="EMBL" id="TCS86069.1"/>
    </source>
</evidence>
<comment type="caution">
    <text evidence="7">The sequence shown here is derived from an EMBL/GenBank/DDBJ whole genome shotgun (WGS) entry which is preliminary data.</text>
</comment>
<sequence>MKEIIPEKVLVEKCRQNNSNAQRELFNRYKNAMYTLAFRMLNNEDEAHDALQEAFISVFVNIRKFRGESSLGAWIKTIQIRAALRIIQKRMQFETLDEQWEDKGQSLNGWMDGEMLDKSIRSLPAGCRSVFVLVEIEGYPHREAAALLNISEGTSKSQLSYAKKLLREKLNETLKV</sequence>
<evidence type="ECO:0000256" key="2">
    <source>
        <dbReference type="ARBA" id="ARBA00023015"/>
    </source>
</evidence>